<comment type="caution">
    <text evidence="2">The sequence shown here is derived from an EMBL/GenBank/DDBJ whole genome shotgun (WGS) entry which is preliminary data.</text>
</comment>
<accession>A0A918CQ07</accession>
<reference evidence="2" key="1">
    <citation type="journal article" date="2014" name="Int. J. Syst. Evol. Microbiol.">
        <title>Complete genome sequence of Corynebacterium casei LMG S-19264T (=DSM 44701T), isolated from a smear-ripened cheese.</title>
        <authorList>
            <consortium name="US DOE Joint Genome Institute (JGI-PGF)"/>
            <person name="Walter F."/>
            <person name="Albersmeier A."/>
            <person name="Kalinowski J."/>
            <person name="Ruckert C."/>
        </authorList>
    </citation>
    <scope>NUCLEOTIDE SEQUENCE</scope>
    <source>
        <strain evidence="2">CGMCC 4.7110</strain>
    </source>
</reference>
<evidence type="ECO:0000256" key="1">
    <source>
        <dbReference type="SAM" id="SignalP"/>
    </source>
</evidence>
<name>A0A918CQ07_9ACTN</name>
<dbReference type="Proteomes" id="UP000653411">
    <property type="component" value="Unassembled WGS sequence"/>
</dbReference>
<proteinExistence type="predicted"/>
<feature type="chain" id="PRO_5039394966" description="SH3b domain-containing protein" evidence="1">
    <location>
        <begin position="28"/>
        <end position="122"/>
    </location>
</feature>
<protein>
    <recommendedName>
        <fullName evidence="4">SH3b domain-containing protein</fullName>
    </recommendedName>
</protein>
<keyword evidence="1" id="KW-0732">Signal</keyword>
<feature type="signal peptide" evidence="1">
    <location>
        <begin position="1"/>
        <end position="27"/>
    </location>
</feature>
<evidence type="ECO:0000313" key="3">
    <source>
        <dbReference type="Proteomes" id="UP000653411"/>
    </source>
</evidence>
<dbReference type="AlphaFoldDB" id="A0A918CQ07"/>
<dbReference type="EMBL" id="BMML01000004">
    <property type="protein sequence ID" value="GGN00475.1"/>
    <property type="molecule type" value="Genomic_DNA"/>
</dbReference>
<evidence type="ECO:0000313" key="2">
    <source>
        <dbReference type="EMBL" id="GGN00475.1"/>
    </source>
</evidence>
<keyword evidence="3" id="KW-1185">Reference proteome</keyword>
<dbReference type="RefSeq" id="WP_189262459.1">
    <property type="nucleotide sequence ID" value="NZ_BMML01000004.1"/>
</dbReference>
<gene>
    <name evidence="2" type="ORF">GCM10011578_022170</name>
</gene>
<evidence type="ECO:0008006" key="4">
    <source>
        <dbReference type="Google" id="ProtNLM"/>
    </source>
</evidence>
<organism evidence="2 3">
    <name type="scientific">Streptomyces fuscichromogenes</name>
    <dbReference type="NCBI Taxonomy" id="1324013"/>
    <lineage>
        <taxon>Bacteria</taxon>
        <taxon>Bacillati</taxon>
        <taxon>Actinomycetota</taxon>
        <taxon>Actinomycetes</taxon>
        <taxon>Kitasatosporales</taxon>
        <taxon>Streptomycetaceae</taxon>
        <taxon>Streptomyces</taxon>
    </lineage>
</organism>
<reference evidence="2" key="2">
    <citation type="submission" date="2020-09" db="EMBL/GenBank/DDBJ databases">
        <authorList>
            <person name="Sun Q."/>
            <person name="Zhou Y."/>
        </authorList>
    </citation>
    <scope>NUCLEOTIDE SEQUENCE</scope>
    <source>
        <strain evidence="2">CGMCC 4.7110</strain>
    </source>
</reference>
<sequence>MRASLRTKLAALTIGVLAVPAALVVTAAGPAAASAACGKSGPLNDGTEVTMTKGVSANMRSGSSTSCGVKGWADNQDTLMYYCYTSGSGGTWTWLWNIDDGTVGWVKDSLLPGNGSDYYCGF</sequence>